<name>A0ABT3G427_9BACT</name>
<dbReference type="InterPro" id="IPR016181">
    <property type="entry name" value="Acyl_CoA_acyltransferase"/>
</dbReference>
<organism evidence="2 3">
    <name type="scientific">Luteolibacter rhizosphaerae</name>
    <dbReference type="NCBI Taxonomy" id="2989719"/>
    <lineage>
        <taxon>Bacteria</taxon>
        <taxon>Pseudomonadati</taxon>
        <taxon>Verrucomicrobiota</taxon>
        <taxon>Verrucomicrobiia</taxon>
        <taxon>Verrucomicrobiales</taxon>
        <taxon>Verrucomicrobiaceae</taxon>
        <taxon>Luteolibacter</taxon>
    </lineage>
</organism>
<dbReference type="Gene3D" id="3.40.630.30">
    <property type="match status" value="1"/>
</dbReference>
<dbReference type="EMBL" id="JAPDDR010000005">
    <property type="protein sequence ID" value="MCW1914251.1"/>
    <property type="molecule type" value="Genomic_DNA"/>
</dbReference>
<dbReference type="InterPro" id="IPR027365">
    <property type="entry name" value="GNAT_acetyltra_YdfB-like"/>
</dbReference>
<dbReference type="Pfam" id="PF12746">
    <property type="entry name" value="GNAT_acetyltran"/>
    <property type="match status" value="1"/>
</dbReference>
<proteinExistence type="predicted"/>
<protein>
    <submittedName>
        <fullName evidence="2">GNAT family N-acetyltransferase</fullName>
    </submittedName>
</protein>
<comment type="caution">
    <text evidence="2">The sequence shown here is derived from an EMBL/GenBank/DDBJ whole genome shotgun (WGS) entry which is preliminary data.</text>
</comment>
<dbReference type="PROSITE" id="PS51186">
    <property type="entry name" value="GNAT"/>
    <property type="match status" value="1"/>
</dbReference>
<feature type="domain" description="N-acetyltransferase" evidence="1">
    <location>
        <begin position="108"/>
        <end position="238"/>
    </location>
</feature>
<reference evidence="2" key="1">
    <citation type="submission" date="2022-10" db="EMBL/GenBank/DDBJ databases">
        <title>Luteolibacter sp. GHJ8, whole genome shotgun sequencing project.</title>
        <authorList>
            <person name="Zhao G."/>
            <person name="Shen L."/>
        </authorList>
    </citation>
    <scope>NUCLEOTIDE SEQUENCE</scope>
    <source>
        <strain evidence="2">GHJ8</strain>
    </source>
</reference>
<keyword evidence="3" id="KW-1185">Reference proteome</keyword>
<sequence length="238" mass="25610">MTNPPWRAVADAYWARELGCREDELFSTAVWMKPHGEALADYNGVFALFRDGRAIVSFPADRLEELAGRLPSEGLSPDVLASHFSGQGYRVIGPAFIGYADSVRDAGGDVRAMDGLDRGMIDELRGACSEMEWEHGGSDLGDSPCSGSFEAGELAALAGYEVWDDSIAHICVVTHPDFRARGHAKRAASHLAARAIAAGLVPQYRTLVANVPSMKAAEALGFQPYARSVAVRLGERTQ</sequence>
<gene>
    <name evidence="2" type="ORF">OJ996_11740</name>
</gene>
<dbReference type="Proteomes" id="UP001165653">
    <property type="component" value="Unassembled WGS sequence"/>
</dbReference>
<dbReference type="SUPFAM" id="SSF55729">
    <property type="entry name" value="Acyl-CoA N-acyltransferases (Nat)"/>
    <property type="match status" value="1"/>
</dbReference>
<evidence type="ECO:0000313" key="3">
    <source>
        <dbReference type="Proteomes" id="UP001165653"/>
    </source>
</evidence>
<dbReference type="InterPro" id="IPR000182">
    <property type="entry name" value="GNAT_dom"/>
</dbReference>
<evidence type="ECO:0000259" key="1">
    <source>
        <dbReference type="PROSITE" id="PS51186"/>
    </source>
</evidence>
<evidence type="ECO:0000313" key="2">
    <source>
        <dbReference type="EMBL" id="MCW1914251.1"/>
    </source>
</evidence>
<dbReference type="RefSeq" id="WP_264513774.1">
    <property type="nucleotide sequence ID" value="NZ_JAPDDR010000005.1"/>
</dbReference>
<accession>A0ABT3G427</accession>